<dbReference type="Proteomes" id="UP001487740">
    <property type="component" value="Unassembled WGS sequence"/>
</dbReference>
<name>A0AAW0V364_SCYPA</name>
<evidence type="ECO:0000256" key="1">
    <source>
        <dbReference type="SAM" id="MobiDB-lite"/>
    </source>
</evidence>
<feature type="compositionally biased region" description="Polar residues" evidence="1">
    <location>
        <begin position="1"/>
        <end position="13"/>
    </location>
</feature>
<organism evidence="2 3">
    <name type="scientific">Scylla paramamosain</name>
    <name type="common">Mud crab</name>
    <dbReference type="NCBI Taxonomy" id="85552"/>
    <lineage>
        <taxon>Eukaryota</taxon>
        <taxon>Metazoa</taxon>
        <taxon>Ecdysozoa</taxon>
        <taxon>Arthropoda</taxon>
        <taxon>Crustacea</taxon>
        <taxon>Multicrustacea</taxon>
        <taxon>Malacostraca</taxon>
        <taxon>Eumalacostraca</taxon>
        <taxon>Eucarida</taxon>
        <taxon>Decapoda</taxon>
        <taxon>Pleocyemata</taxon>
        <taxon>Brachyura</taxon>
        <taxon>Eubrachyura</taxon>
        <taxon>Portunoidea</taxon>
        <taxon>Portunidae</taxon>
        <taxon>Portuninae</taxon>
        <taxon>Scylla</taxon>
    </lineage>
</organism>
<accession>A0AAW0V364</accession>
<keyword evidence="3" id="KW-1185">Reference proteome</keyword>
<evidence type="ECO:0000313" key="2">
    <source>
        <dbReference type="EMBL" id="KAK8406783.1"/>
    </source>
</evidence>
<comment type="caution">
    <text evidence="2">The sequence shown here is derived from an EMBL/GenBank/DDBJ whole genome shotgun (WGS) entry which is preliminary data.</text>
</comment>
<dbReference type="AlphaFoldDB" id="A0AAW0V364"/>
<protein>
    <submittedName>
        <fullName evidence="2">Uncharacterized protein</fullName>
    </submittedName>
</protein>
<proteinExistence type="predicted"/>
<evidence type="ECO:0000313" key="3">
    <source>
        <dbReference type="Proteomes" id="UP001487740"/>
    </source>
</evidence>
<dbReference type="EMBL" id="JARAKH010000002">
    <property type="protein sequence ID" value="KAK8406783.1"/>
    <property type="molecule type" value="Genomic_DNA"/>
</dbReference>
<feature type="region of interest" description="Disordered" evidence="1">
    <location>
        <begin position="1"/>
        <end position="25"/>
    </location>
</feature>
<gene>
    <name evidence="2" type="ORF">O3P69_007379</name>
</gene>
<reference evidence="2 3" key="1">
    <citation type="submission" date="2023-03" db="EMBL/GenBank/DDBJ databases">
        <title>High-quality genome of Scylla paramamosain provides insights in environmental adaptation.</title>
        <authorList>
            <person name="Zhang L."/>
        </authorList>
    </citation>
    <scope>NUCLEOTIDE SEQUENCE [LARGE SCALE GENOMIC DNA]</scope>
    <source>
        <strain evidence="2">LZ_2023a</strain>
        <tissue evidence="2">Muscle</tissue>
    </source>
</reference>
<sequence length="134" mass="14571">MQLTGSSTHSSKLISWADEESRKSRTVYGSETCVRVVSLSKKSSNQSHENSVTYSCFTSSPIPSSPAPLCPTVAPFRPPNPSAPPVPEPSAPLHPPRHCSGTPFRCLWAWSGTFFIACGVARRVAKVWERRPCG</sequence>